<dbReference type="Pfam" id="PF00440">
    <property type="entry name" value="TetR_N"/>
    <property type="match status" value="1"/>
</dbReference>
<evidence type="ECO:0000259" key="3">
    <source>
        <dbReference type="PROSITE" id="PS50977"/>
    </source>
</evidence>
<dbReference type="PRINTS" id="PR00455">
    <property type="entry name" value="HTHTETR"/>
</dbReference>
<protein>
    <submittedName>
        <fullName evidence="4">TetR/AcrR family transcriptional regulator</fullName>
    </submittedName>
</protein>
<dbReference type="InterPro" id="IPR009057">
    <property type="entry name" value="Homeodomain-like_sf"/>
</dbReference>
<dbReference type="InterPro" id="IPR001647">
    <property type="entry name" value="HTH_TetR"/>
</dbReference>
<dbReference type="Gene3D" id="1.10.357.10">
    <property type="entry name" value="Tetracycline Repressor, domain 2"/>
    <property type="match status" value="1"/>
</dbReference>
<evidence type="ECO:0000256" key="1">
    <source>
        <dbReference type="ARBA" id="ARBA00023125"/>
    </source>
</evidence>
<comment type="caution">
    <text evidence="4">The sequence shown here is derived from an EMBL/GenBank/DDBJ whole genome shotgun (WGS) entry which is preliminary data.</text>
</comment>
<gene>
    <name evidence="4" type="ORF">NC799_15680</name>
</gene>
<keyword evidence="5" id="KW-1185">Reference proteome</keyword>
<dbReference type="RefSeq" id="WP_272447391.1">
    <property type="nucleotide sequence ID" value="NZ_JAMQKC010000024.1"/>
</dbReference>
<keyword evidence="1 2" id="KW-0238">DNA-binding</keyword>
<dbReference type="PROSITE" id="PS50977">
    <property type="entry name" value="HTH_TETR_2"/>
    <property type="match status" value="1"/>
</dbReference>
<dbReference type="EMBL" id="JAMQKC010000024">
    <property type="protein sequence ID" value="MDC3418328.1"/>
    <property type="molecule type" value="Genomic_DNA"/>
</dbReference>
<dbReference type="PANTHER" id="PTHR30055">
    <property type="entry name" value="HTH-TYPE TRANSCRIPTIONAL REGULATOR RUTR"/>
    <property type="match status" value="1"/>
</dbReference>
<dbReference type="SUPFAM" id="SSF46689">
    <property type="entry name" value="Homeodomain-like"/>
    <property type="match status" value="1"/>
</dbReference>
<evidence type="ECO:0000256" key="2">
    <source>
        <dbReference type="PROSITE-ProRule" id="PRU00335"/>
    </source>
</evidence>
<proteinExistence type="predicted"/>
<evidence type="ECO:0000313" key="5">
    <source>
        <dbReference type="Proteomes" id="UP001145069"/>
    </source>
</evidence>
<dbReference type="Proteomes" id="UP001145069">
    <property type="component" value="Unassembled WGS sequence"/>
</dbReference>
<dbReference type="SUPFAM" id="SSF48498">
    <property type="entry name" value="Tetracyclin repressor-like, C-terminal domain"/>
    <property type="match status" value="1"/>
</dbReference>
<dbReference type="InterPro" id="IPR050109">
    <property type="entry name" value="HTH-type_TetR-like_transc_reg"/>
</dbReference>
<reference evidence="4" key="1">
    <citation type="submission" date="2022-06" db="EMBL/GenBank/DDBJ databases">
        <title>Aquibacillus sp. a new bacterium isolated from soil saline samples.</title>
        <authorList>
            <person name="Galisteo C."/>
            <person name="De La Haba R."/>
            <person name="Sanchez-Porro C."/>
            <person name="Ventosa A."/>
        </authorList>
    </citation>
    <scope>NUCLEOTIDE SEQUENCE</scope>
    <source>
        <strain evidence="4">3ASR75-54</strain>
    </source>
</reference>
<name>A0A9X4AHL1_9BACI</name>
<accession>A0A9X4AHL1</accession>
<feature type="domain" description="HTH tetR-type" evidence="3">
    <location>
        <begin position="13"/>
        <end position="73"/>
    </location>
</feature>
<dbReference type="AlphaFoldDB" id="A0A9X4AHL1"/>
<dbReference type="GO" id="GO:0000976">
    <property type="term" value="F:transcription cis-regulatory region binding"/>
    <property type="evidence" value="ECO:0007669"/>
    <property type="project" value="TreeGrafter"/>
</dbReference>
<sequence>MGQRGRKKGSNGEASRALLLRIATEEFASKGYYETKVSSIVKKAKVTQPTFYLYFQSKEALFQELVDSFRDSLFGLINNSRLEAGIVESDLPNEIRRGLRAIFDFFESNLSLTRIGLYLAADAEDIKRELANQIKENLDTEVKNGYFSSSLDTRIFAESLVGAMERLTITLLHEGLANAEDLADQLVTLFLFGLQNKKV</sequence>
<evidence type="ECO:0000313" key="4">
    <source>
        <dbReference type="EMBL" id="MDC3418328.1"/>
    </source>
</evidence>
<feature type="DNA-binding region" description="H-T-H motif" evidence="2">
    <location>
        <begin position="36"/>
        <end position="55"/>
    </location>
</feature>
<dbReference type="InterPro" id="IPR036271">
    <property type="entry name" value="Tet_transcr_reg_TetR-rel_C_sf"/>
</dbReference>
<dbReference type="PANTHER" id="PTHR30055:SF211">
    <property type="entry name" value="TRANSCRIPTIONAL REGULATOR, TETR FAMILY"/>
    <property type="match status" value="1"/>
</dbReference>
<dbReference type="Gene3D" id="1.10.10.60">
    <property type="entry name" value="Homeodomain-like"/>
    <property type="match status" value="1"/>
</dbReference>
<organism evidence="4 5">
    <name type="scientific">Aquibacillus salsiterrae</name>
    <dbReference type="NCBI Taxonomy" id="2950439"/>
    <lineage>
        <taxon>Bacteria</taxon>
        <taxon>Bacillati</taxon>
        <taxon>Bacillota</taxon>
        <taxon>Bacilli</taxon>
        <taxon>Bacillales</taxon>
        <taxon>Bacillaceae</taxon>
        <taxon>Aquibacillus</taxon>
    </lineage>
</organism>
<dbReference type="GO" id="GO:0003700">
    <property type="term" value="F:DNA-binding transcription factor activity"/>
    <property type="evidence" value="ECO:0007669"/>
    <property type="project" value="TreeGrafter"/>
</dbReference>